<dbReference type="EMBL" id="PQIB02000001">
    <property type="protein sequence ID" value="RLN40696.1"/>
    <property type="molecule type" value="Genomic_DNA"/>
</dbReference>
<evidence type="ECO:0000313" key="2">
    <source>
        <dbReference type="EMBL" id="RLN40696.1"/>
    </source>
</evidence>
<sequence>MKSKMWPIRVNAGSGQTNAANGHSNAANGQGKVWWLPAWGYNPWSDDATISFVRKVAGSSIIALNTLLTLFVMYLWAWAKPGSPYIPNLFQSTKDSEGHAKDSKGPASSLVQALISLLPFIVFPITVSASGMANALESDRGHLGTVAAFCLGKLIAAVILGAGMLICVTGWSTTYVGLGATVFAILLVLAWSLYFNHPKCLRTFIWSTCFRQAQAAEVSAGPAEVPGGEAGP</sequence>
<dbReference type="Proteomes" id="UP000275267">
    <property type="component" value="Unassembled WGS sequence"/>
</dbReference>
<feature type="transmembrane region" description="Helical" evidence="1">
    <location>
        <begin position="110"/>
        <end position="133"/>
    </location>
</feature>
<feature type="transmembrane region" description="Helical" evidence="1">
    <location>
        <begin position="177"/>
        <end position="195"/>
    </location>
</feature>
<dbReference type="AlphaFoldDB" id="A0A3L6TM58"/>
<evidence type="ECO:0000313" key="3">
    <source>
        <dbReference type="Proteomes" id="UP000275267"/>
    </source>
</evidence>
<evidence type="ECO:0000256" key="1">
    <source>
        <dbReference type="SAM" id="Phobius"/>
    </source>
</evidence>
<proteinExistence type="predicted"/>
<keyword evidence="1" id="KW-0472">Membrane</keyword>
<feature type="transmembrane region" description="Helical" evidence="1">
    <location>
        <begin position="145"/>
        <end position="171"/>
    </location>
</feature>
<organism evidence="2 3">
    <name type="scientific">Panicum miliaceum</name>
    <name type="common">Proso millet</name>
    <name type="synonym">Broomcorn millet</name>
    <dbReference type="NCBI Taxonomy" id="4540"/>
    <lineage>
        <taxon>Eukaryota</taxon>
        <taxon>Viridiplantae</taxon>
        <taxon>Streptophyta</taxon>
        <taxon>Embryophyta</taxon>
        <taxon>Tracheophyta</taxon>
        <taxon>Spermatophyta</taxon>
        <taxon>Magnoliopsida</taxon>
        <taxon>Liliopsida</taxon>
        <taxon>Poales</taxon>
        <taxon>Poaceae</taxon>
        <taxon>PACMAD clade</taxon>
        <taxon>Panicoideae</taxon>
        <taxon>Panicodae</taxon>
        <taxon>Paniceae</taxon>
        <taxon>Panicinae</taxon>
        <taxon>Panicum</taxon>
        <taxon>Panicum sect. Panicum</taxon>
    </lineage>
</organism>
<feature type="transmembrane region" description="Helical" evidence="1">
    <location>
        <begin position="61"/>
        <end position="79"/>
    </location>
</feature>
<keyword evidence="3" id="KW-1185">Reference proteome</keyword>
<keyword evidence="1" id="KW-0812">Transmembrane</keyword>
<dbReference type="OrthoDB" id="10537347at2759"/>
<comment type="caution">
    <text evidence="2">The sequence shown here is derived from an EMBL/GenBank/DDBJ whole genome shotgun (WGS) entry which is preliminary data.</text>
</comment>
<keyword evidence="1" id="KW-1133">Transmembrane helix</keyword>
<reference evidence="3" key="1">
    <citation type="journal article" date="2019" name="Nat. Commun.">
        <title>The genome of broomcorn millet.</title>
        <authorList>
            <person name="Zou C."/>
            <person name="Miki D."/>
            <person name="Li D."/>
            <person name="Tang Q."/>
            <person name="Xiao L."/>
            <person name="Rajput S."/>
            <person name="Deng P."/>
            <person name="Jia W."/>
            <person name="Huang R."/>
            <person name="Zhang M."/>
            <person name="Sun Y."/>
            <person name="Hu J."/>
            <person name="Fu X."/>
            <person name="Schnable P.S."/>
            <person name="Li F."/>
            <person name="Zhang H."/>
            <person name="Feng B."/>
            <person name="Zhu X."/>
            <person name="Liu R."/>
            <person name="Schnable J.C."/>
            <person name="Zhu J.-K."/>
            <person name="Zhang H."/>
        </authorList>
    </citation>
    <scope>NUCLEOTIDE SEQUENCE [LARGE SCALE GENOMIC DNA]</scope>
</reference>
<protein>
    <submittedName>
        <fullName evidence="2">Uncharacterized protein</fullName>
    </submittedName>
</protein>
<gene>
    <name evidence="2" type="ORF">C2845_PM01G25710</name>
</gene>
<accession>A0A3L6TM58</accession>
<name>A0A3L6TM58_PANMI</name>